<dbReference type="PANTHER" id="PTHR43585">
    <property type="entry name" value="FUMIPYRROLE BIOSYNTHESIS PROTEIN C"/>
    <property type="match status" value="1"/>
</dbReference>
<keyword evidence="1" id="KW-0436">Ligase</keyword>
<dbReference type="AlphaFoldDB" id="A0A8S9A0B2"/>
<comment type="caution">
    <text evidence="7">The sequence shown here is derived from an EMBL/GenBank/DDBJ whole genome shotgun (WGS) entry which is preliminary data.</text>
</comment>
<protein>
    <recommendedName>
        <fullName evidence="6">ATP-grasp domain-containing protein</fullName>
    </recommendedName>
</protein>
<proteinExistence type="predicted"/>
<evidence type="ECO:0000256" key="2">
    <source>
        <dbReference type="ARBA" id="ARBA00022741"/>
    </source>
</evidence>
<evidence type="ECO:0000256" key="5">
    <source>
        <dbReference type="SAM" id="MobiDB-lite"/>
    </source>
</evidence>
<organism evidence="7 8">
    <name type="scientific">Sordaria macrospora</name>
    <dbReference type="NCBI Taxonomy" id="5147"/>
    <lineage>
        <taxon>Eukaryota</taxon>
        <taxon>Fungi</taxon>
        <taxon>Dikarya</taxon>
        <taxon>Ascomycota</taxon>
        <taxon>Pezizomycotina</taxon>
        <taxon>Sordariomycetes</taxon>
        <taxon>Sordariomycetidae</taxon>
        <taxon>Sordariales</taxon>
        <taxon>Sordariaceae</taxon>
        <taxon>Sordaria</taxon>
    </lineage>
</organism>
<dbReference type="InterPro" id="IPR011761">
    <property type="entry name" value="ATP-grasp"/>
</dbReference>
<dbReference type="Gene3D" id="3.30.470.20">
    <property type="entry name" value="ATP-grasp fold, B domain"/>
    <property type="match status" value="1"/>
</dbReference>
<name>A0A8S9A0B2_SORMA</name>
<feature type="region of interest" description="Disordered" evidence="5">
    <location>
        <begin position="726"/>
        <end position="753"/>
    </location>
</feature>
<evidence type="ECO:0000256" key="1">
    <source>
        <dbReference type="ARBA" id="ARBA00022598"/>
    </source>
</evidence>
<dbReference type="SUPFAM" id="SSF56059">
    <property type="entry name" value="Glutathione synthetase ATP-binding domain-like"/>
    <property type="match status" value="1"/>
</dbReference>
<dbReference type="GO" id="GO:0016874">
    <property type="term" value="F:ligase activity"/>
    <property type="evidence" value="ECO:0007669"/>
    <property type="project" value="UniProtKB-KW"/>
</dbReference>
<keyword evidence="2 4" id="KW-0547">Nucleotide-binding</keyword>
<feature type="domain" description="ATP-grasp" evidence="6">
    <location>
        <begin position="372"/>
        <end position="594"/>
    </location>
</feature>
<dbReference type="VEuPathDB" id="FungiDB:SMAC_05491"/>
<evidence type="ECO:0000313" key="7">
    <source>
        <dbReference type="EMBL" id="KAA8634281.1"/>
    </source>
</evidence>
<dbReference type="OMA" id="WGEINDD"/>
<dbReference type="Pfam" id="PF13535">
    <property type="entry name" value="ATP-grasp_4"/>
    <property type="match status" value="1"/>
</dbReference>
<dbReference type="GO" id="GO:0005524">
    <property type="term" value="F:ATP binding"/>
    <property type="evidence" value="ECO:0007669"/>
    <property type="project" value="UniProtKB-UniRule"/>
</dbReference>
<evidence type="ECO:0000256" key="4">
    <source>
        <dbReference type="PROSITE-ProRule" id="PRU00409"/>
    </source>
</evidence>
<evidence type="ECO:0000259" key="6">
    <source>
        <dbReference type="PROSITE" id="PS50975"/>
    </source>
</evidence>
<dbReference type="EMBL" id="NMPR01000025">
    <property type="protein sequence ID" value="KAA8634281.1"/>
    <property type="molecule type" value="Genomic_DNA"/>
</dbReference>
<dbReference type="Gene3D" id="3.30.1490.20">
    <property type="entry name" value="ATP-grasp fold, A domain"/>
    <property type="match status" value="1"/>
</dbReference>
<accession>A0A8S9A0B2</accession>
<dbReference type="PROSITE" id="PS50975">
    <property type="entry name" value="ATP_GRASP"/>
    <property type="match status" value="1"/>
</dbReference>
<dbReference type="Proteomes" id="UP000433876">
    <property type="component" value="Unassembled WGS sequence"/>
</dbReference>
<gene>
    <name evidence="7" type="ORF">SMACR_05491</name>
</gene>
<sequence length="753" mass="83154">MAQIGEFLGLAPPGFAPMNSFSFLSNQSVASNRPFFCDITDVGDLYTVIHVVILPQTPQDSVSVGGSPNGFSHNAHNGHNGANGANGIKGHAQDVNGRPITPTQLDQFIIKLLSAGVKEPRLSDFDISHFTLIFPKFAGSAVRSNLLEHRLQDCPYPITRIDDRLIAREDQDIRWQRKLTGGGPSANLALLAEHAAGVIQWRDISSSFSVQQLQQHLVWIKQELHDRLHNVPCVLPGDPIKEKTVALIRGRPNLMTGGPVYSAAKALGLDLVIIDEPGHWLEVDTPENRKLREAFLSTDMTEDEGVTDRIVQSINRYGKPIHGVFTLSDNFFVTVAKVAERLGLPSGPVSAFETAVDKFKSRMLQDSPGHTASVFSVQELHTLLSAPLDGYQPFFTPVFPMIVKPTKGWSSECVSKVANINDLAIAVQKATARHSSAAVIEPFYDGPEIDVNFVLLDGEILFFEIADEPPCEADASNATVHDTFSPVALTMPSALPADEQEIVKKTLHHILLNMGFHTGIYHLEARVINSKYAYRYIAPGVLDLVPRHPRELLPGRPECKLIEINARPPGYRVSVPSRHTYGVDYFAIRMLAALGDKGRLRAMSVPFSHHGDSRTFGAQYWSRLVYIPVPKDGVLMWREGRVSPSEDLKLRRPDLAKHIVLAVDYFADGDKVSTFTDGARTYLGHILVKSTFSRKMAIELGNEVLMAYEVDIDDDIVEDVEAMVIKDDDESDIGDEDSGMSDHSEEDESDSDY</sequence>
<evidence type="ECO:0000313" key="8">
    <source>
        <dbReference type="Proteomes" id="UP000433876"/>
    </source>
</evidence>
<dbReference type="GO" id="GO:0046872">
    <property type="term" value="F:metal ion binding"/>
    <property type="evidence" value="ECO:0007669"/>
    <property type="project" value="InterPro"/>
</dbReference>
<dbReference type="PANTHER" id="PTHR43585:SF2">
    <property type="entry name" value="ATP-GRASP ENZYME FSQD"/>
    <property type="match status" value="1"/>
</dbReference>
<dbReference type="Pfam" id="PF18130">
    <property type="entry name" value="ATPgrasp_N"/>
    <property type="match status" value="1"/>
</dbReference>
<dbReference type="InterPro" id="IPR013815">
    <property type="entry name" value="ATP_grasp_subdomain_1"/>
</dbReference>
<reference evidence="7 8" key="1">
    <citation type="submission" date="2017-07" db="EMBL/GenBank/DDBJ databases">
        <title>Genome sequence of the Sordaria macrospora wild type strain R19027.</title>
        <authorList>
            <person name="Nowrousian M."/>
            <person name="Teichert I."/>
            <person name="Kueck U."/>
        </authorList>
    </citation>
    <scope>NUCLEOTIDE SEQUENCE [LARGE SCALE GENOMIC DNA]</scope>
    <source>
        <strain evidence="7 8">R19027</strain>
        <tissue evidence="7">Mycelium</tissue>
    </source>
</reference>
<dbReference type="InterPro" id="IPR041472">
    <property type="entry name" value="BL00235/CARNS1_N"/>
</dbReference>
<keyword evidence="3 4" id="KW-0067">ATP-binding</keyword>
<dbReference type="Gene3D" id="3.40.50.20">
    <property type="match status" value="1"/>
</dbReference>
<dbReference type="InterPro" id="IPR052032">
    <property type="entry name" value="ATP-dep_AA_Ligase"/>
</dbReference>
<evidence type="ECO:0000256" key="3">
    <source>
        <dbReference type="ARBA" id="ARBA00022840"/>
    </source>
</evidence>